<dbReference type="PROSITE" id="PS50911">
    <property type="entry name" value="CHAP"/>
    <property type="match status" value="1"/>
</dbReference>
<accession>A0A428H722</accession>
<evidence type="ECO:0000259" key="1">
    <source>
        <dbReference type="PROSITE" id="PS50911"/>
    </source>
</evidence>
<comment type="caution">
    <text evidence="2">The sequence shown here is derived from an EMBL/GenBank/DDBJ whole genome shotgun (WGS) entry which is preliminary data.</text>
</comment>
<feature type="domain" description="Peptidase C51" evidence="1">
    <location>
        <begin position="234"/>
        <end position="364"/>
    </location>
</feature>
<dbReference type="Pfam" id="PF18013">
    <property type="entry name" value="Phage_lysozyme2"/>
    <property type="match status" value="1"/>
</dbReference>
<dbReference type="EMBL" id="RJPV01000001">
    <property type="protein sequence ID" value="RSJ91603.1"/>
    <property type="molecule type" value="Genomic_DNA"/>
</dbReference>
<dbReference type="Gene3D" id="3.90.1720.10">
    <property type="entry name" value="endopeptidase domain like (from Nostoc punctiforme)"/>
    <property type="match status" value="1"/>
</dbReference>
<dbReference type="InterPro" id="IPR038765">
    <property type="entry name" value="Papain-like_cys_pep_sf"/>
</dbReference>
<dbReference type="AlphaFoldDB" id="A0A428H722"/>
<reference evidence="2 3" key="1">
    <citation type="submission" date="2018-11" db="EMBL/GenBank/DDBJ databases">
        <title>Species Designations Belie Phenotypic and Genotypic Heterogeneity in Oral Streptococci.</title>
        <authorList>
            <person name="Velsko I."/>
        </authorList>
    </citation>
    <scope>NUCLEOTIDE SEQUENCE [LARGE SCALE GENOMIC DNA]</scope>
    <source>
        <strain evidence="2 3">BCC30</strain>
    </source>
</reference>
<gene>
    <name evidence="2" type="ORF">D8789_01295</name>
</gene>
<dbReference type="Gene3D" id="1.10.530.10">
    <property type="match status" value="1"/>
</dbReference>
<dbReference type="SUPFAM" id="SSF54001">
    <property type="entry name" value="Cysteine proteinases"/>
    <property type="match status" value="1"/>
</dbReference>
<sequence length="366" mass="40515">MGNKTAKRFGFFFASLIPTFLVILLILLSVIGVVSAGGSSNSTTGKRTRLTAQEVAQKANISVERAEDVIKILNWQLSKEKFTLEGASGSLANAERESDFDPKLTNPSGGVAGYFQWSGWDNTINGDRWRNASSRTLDSTVELELMSYELNHGYKKVKDYMQKATDPFESAKYWSEHYEGVSLSDGQTKLGKLEKDSKKWYEVFKGTIESDGSSGGNAIAGSADVPFGQVSTDLPSGYSIDKEITKEGYITQSYPYGQCTWYVFNRAKEFGIHFDPYMGNGRDWAHKSGYEVTNTPTKHSALSFQGGQAGSHSFYGHVAFVEDVRDDGSILISECNVIKPMQETGITDYRVFTAEQAKNFMYVIGK</sequence>
<dbReference type="Pfam" id="PF05257">
    <property type="entry name" value="CHAP"/>
    <property type="match status" value="1"/>
</dbReference>
<evidence type="ECO:0000313" key="2">
    <source>
        <dbReference type="EMBL" id="RSJ91603.1"/>
    </source>
</evidence>
<dbReference type="InterPro" id="IPR007921">
    <property type="entry name" value="CHAP_dom"/>
</dbReference>
<evidence type="ECO:0000313" key="3">
    <source>
        <dbReference type="Proteomes" id="UP000271977"/>
    </source>
</evidence>
<name>A0A428H722_STRMT</name>
<dbReference type="InterPro" id="IPR041219">
    <property type="entry name" value="Phage_lysozyme2"/>
</dbReference>
<organism evidence="2 3">
    <name type="scientific">Streptococcus mitis</name>
    <dbReference type="NCBI Taxonomy" id="28037"/>
    <lineage>
        <taxon>Bacteria</taxon>
        <taxon>Bacillati</taxon>
        <taxon>Bacillota</taxon>
        <taxon>Bacilli</taxon>
        <taxon>Lactobacillales</taxon>
        <taxon>Streptococcaceae</taxon>
        <taxon>Streptococcus</taxon>
        <taxon>Streptococcus mitis group</taxon>
    </lineage>
</organism>
<dbReference type="RefSeq" id="WP_125429789.1">
    <property type="nucleotide sequence ID" value="NZ_RJPV01000001.1"/>
</dbReference>
<dbReference type="Proteomes" id="UP000271977">
    <property type="component" value="Unassembled WGS sequence"/>
</dbReference>
<proteinExistence type="predicted"/>
<protein>
    <submittedName>
        <fullName evidence="2">N-acetylmuramoyl-L-alanine amidase domain-containing protein</fullName>
    </submittedName>
</protein>